<proteinExistence type="inferred from homology"/>
<dbReference type="InterPro" id="IPR013780">
    <property type="entry name" value="Glyco_hydro_b"/>
</dbReference>
<evidence type="ECO:0000259" key="6">
    <source>
        <dbReference type="Pfam" id="PF00150"/>
    </source>
</evidence>
<keyword evidence="9" id="KW-1185">Reference proteome</keyword>
<evidence type="ECO:0000259" key="7">
    <source>
        <dbReference type="Pfam" id="PF18564"/>
    </source>
</evidence>
<evidence type="ECO:0000313" key="9">
    <source>
        <dbReference type="Proteomes" id="UP000536640"/>
    </source>
</evidence>
<dbReference type="GO" id="GO:0047876">
    <property type="term" value="F:endoglycosylceramidase activity"/>
    <property type="evidence" value="ECO:0007669"/>
    <property type="project" value="UniProtKB-EC"/>
</dbReference>
<evidence type="ECO:0000256" key="2">
    <source>
        <dbReference type="ARBA" id="ARBA00022801"/>
    </source>
</evidence>
<reference evidence="8 9" key="1">
    <citation type="submission" date="2020-08" db="EMBL/GenBank/DDBJ databases">
        <title>Genomic Encyclopedia of Type Strains, Phase IV (KMG-IV): sequencing the most valuable type-strain genomes for metagenomic binning, comparative biology and taxonomic classification.</title>
        <authorList>
            <person name="Goeker M."/>
        </authorList>
    </citation>
    <scope>NUCLEOTIDE SEQUENCE [LARGE SCALE GENOMIC DNA]</scope>
    <source>
        <strain evidence="8 9">DSM 25701</strain>
    </source>
</reference>
<dbReference type="EMBL" id="JACHHW010000001">
    <property type="protein sequence ID" value="MBB5186270.1"/>
    <property type="molecule type" value="Genomic_DNA"/>
</dbReference>
<organism evidence="8 9">
    <name type="scientific">Zhongshania antarctica</name>
    <dbReference type="NCBI Taxonomy" id="641702"/>
    <lineage>
        <taxon>Bacteria</taxon>
        <taxon>Pseudomonadati</taxon>
        <taxon>Pseudomonadota</taxon>
        <taxon>Gammaproteobacteria</taxon>
        <taxon>Cellvibrionales</taxon>
        <taxon>Spongiibacteraceae</taxon>
        <taxon>Zhongshania</taxon>
    </lineage>
</organism>
<dbReference type="PANTHER" id="PTHR31308">
    <property type="match status" value="1"/>
</dbReference>
<keyword evidence="3 4" id="KW-0326">Glycosidase</keyword>
<dbReference type="Gene3D" id="2.60.40.1180">
    <property type="entry name" value="Golgi alpha-mannosidase II"/>
    <property type="match status" value="1"/>
</dbReference>
<evidence type="ECO:0000256" key="4">
    <source>
        <dbReference type="RuleBase" id="RU361153"/>
    </source>
</evidence>
<dbReference type="PANTHER" id="PTHR31308:SF3">
    <property type="entry name" value="ENDOGLYCOCERAMIDASE"/>
    <property type="match status" value="1"/>
</dbReference>
<dbReference type="PROSITE" id="PS51257">
    <property type="entry name" value="PROKAR_LIPOPROTEIN"/>
    <property type="match status" value="1"/>
</dbReference>
<dbReference type="InterPro" id="IPR017853">
    <property type="entry name" value="GH"/>
</dbReference>
<dbReference type="Proteomes" id="UP000536640">
    <property type="component" value="Unassembled WGS sequence"/>
</dbReference>
<dbReference type="InterPro" id="IPR052066">
    <property type="entry name" value="Glycosphingolipid_Hydrolases"/>
</dbReference>
<feature type="signal peptide" evidence="5">
    <location>
        <begin position="1"/>
        <end position="21"/>
    </location>
</feature>
<sequence>MAKTGVIAILLLTIFSSGCNINNSNKNSDDTVPSAPRAAKTPTLPLGQSNGWISDADGRVVIFHGFNMVAKEPPYTLESVGFDEDDGEFLARNGFNAVRLGFMWKASEPEPGQFNDAYLSSIERTVQAIGQHGVMSLLDFHQDAYNEAVEGQGFPDWMVFDDSVPWIPGIPKEAQLKYQRVWDNFWGNIQGVNNTALWDHFAAFWQHVAQRFRDNPNILGYDLMNEPWPGLQTPLCLNPIFCPHNSTLSEFYEHVIPMIREQDSSTPLYYEGSLLAGGGMAIDIPVSETNAVLSFHNYCILTVVGAIAGLPSSPELTGLTCPEFETLTFDNASTQAQNQGHPAVLTEFGSVPDLDAVNSVAQQADEYRLGWMHWTYFNTGTTNFPGTPSLVFDPTQPPIGDNVNTSLLETLARPYPQIVAGTPLNWSFDTDSKVFEMSYSPKRVDGTGQFSGDAESIVFVPEIQYPQGYTVNISGGTLRSPANARQLVIAANNGAENVSVSISPGH</sequence>
<dbReference type="Pfam" id="PF00150">
    <property type="entry name" value="Cellulase"/>
    <property type="match status" value="1"/>
</dbReference>
<evidence type="ECO:0000313" key="8">
    <source>
        <dbReference type="EMBL" id="MBB5186270.1"/>
    </source>
</evidence>
<dbReference type="Gene3D" id="3.20.20.80">
    <property type="entry name" value="Glycosidases"/>
    <property type="match status" value="1"/>
</dbReference>
<comment type="caution">
    <text evidence="8">The sequence shown here is derived from an EMBL/GenBank/DDBJ whole genome shotgun (WGS) entry which is preliminary data.</text>
</comment>
<keyword evidence="2 4" id="KW-0378">Hydrolase</keyword>
<protein>
    <submittedName>
        <fullName evidence="8">Endoglycosylceramidase</fullName>
        <ecNumber evidence="8">3.2.1.123</ecNumber>
    </submittedName>
</protein>
<evidence type="ECO:0000256" key="5">
    <source>
        <dbReference type="SAM" id="SignalP"/>
    </source>
</evidence>
<feature type="domain" description="Glycoside hydrolase family 5" evidence="6">
    <location>
        <begin position="83"/>
        <end position="376"/>
    </location>
</feature>
<dbReference type="InterPro" id="IPR001547">
    <property type="entry name" value="Glyco_hydro_5"/>
</dbReference>
<dbReference type="AlphaFoldDB" id="A0A840R1A6"/>
<gene>
    <name evidence="8" type="ORF">HNQ57_000529</name>
</gene>
<dbReference type="RefSeq" id="WP_184461057.1">
    <property type="nucleotide sequence ID" value="NZ_JACHHW010000001.1"/>
</dbReference>
<comment type="similarity">
    <text evidence="1 4">Belongs to the glycosyl hydrolase 5 (cellulase A) family.</text>
</comment>
<feature type="domain" description="Glycoside hydrolase family 5 C-terminal" evidence="7">
    <location>
        <begin position="413"/>
        <end position="501"/>
    </location>
</feature>
<name>A0A840R1A6_9GAMM</name>
<evidence type="ECO:0000256" key="3">
    <source>
        <dbReference type="ARBA" id="ARBA00023295"/>
    </source>
</evidence>
<feature type="chain" id="PRO_5032315160" evidence="5">
    <location>
        <begin position="22"/>
        <end position="506"/>
    </location>
</feature>
<dbReference type="Pfam" id="PF18564">
    <property type="entry name" value="Glyco_hydro_5_C"/>
    <property type="match status" value="1"/>
</dbReference>
<keyword evidence="5" id="KW-0732">Signal</keyword>
<dbReference type="SUPFAM" id="SSF51445">
    <property type="entry name" value="(Trans)glycosidases"/>
    <property type="match status" value="1"/>
</dbReference>
<dbReference type="EC" id="3.2.1.123" evidence="8"/>
<accession>A0A840R1A6</accession>
<evidence type="ECO:0000256" key="1">
    <source>
        <dbReference type="ARBA" id="ARBA00005641"/>
    </source>
</evidence>
<dbReference type="GO" id="GO:0000272">
    <property type="term" value="P:polysaccharide catabolic process"/>
    <property type="evidence" value="ECO:0007669"/>
    <property type="project" value="InterPro"/>
</dbReference>
<dbReference type="GO" id="GO:0016042">
    <property type="term" value="P:lipid catabolic process"/>
    <property type="evidence" value="ECO:0007669"/>
    <property type="project" value="UniProtKB-ARBA"/>
</dbReference>
<dbReference type="InterPro" id="IPR041036">
    <property type="entry name" value="GH5_C"/>
</dbReference>
<dbReference type="GO" id="GO:1901136">
    <property type="term" value="P:carbohydrate derivative catabolic process"/>
    <property type="evidence" value="ECO:0007669"/>
    <property type="project" value="UniProtKB-ARBA"/>
</dbReference>